<dbReference type="Proteomes" id="UP000606786">
    <property type="component" value="Unassembled WGS sequence"/>
</dbReference>
<comment type="caution">
    <text evidence="1">The sequence shown here is derived from an EMBL/GenBank/DDBJ whole genome shotgun (WGS) entry which is preliminary data.</text>
</comment>
<sequence length="192" mass="21450">MATFIVLSGVGNVGGFSGLGSLGGSGGCSPGRSAPSYHTSVAEYEKECFTYTAHEHDFSAPPGNDQVGETLRLGLYTGTTHILIGQVLSLPRNSPKSALGNVFRLQQQQHRVVETMKKNLRVNFTKEREGGDLENVVVILRTAIYVLKQTSWFRRFGQHNVVATRCHYNKREVHFVKYRTKSMPFKWMETVI</sequence>
<keyword evidence="2" id="KW-1185">Reference proteome</keyword>
<dbReference type="AlphaFoldDB" id="A0A811UBU0"/>
<protein>
    <submittedName>
        <fullName evidence="1">(Mediterranean fruit fly) hypothetical protein</fullName>
    </submittedName>
</protein>
<evidence type="ECO:0000313" key="1">
    <source>
        <dbReference type="EMBL" id="CAD6994895.1"/>
    </source>
</evidence>
<evidence type="ECO:0000313" key="2">
    <source>
        <dbReference type="Proteomes" id="UP000606786"/>
    </source>
</evidence>
<reference evidence="1" key="1">
    <citation type="submission" date="2020-11" db="EMBL/GenBank/DDBJ databases">
        <authorList>
            <person name="Whitehead M."/>
        </authorList>
    </citation>
    <scope>NUCLEOTIDE SEQUENCE</scope>
    <source>
        <strain evidence="1">EGII</strain>
    </source>
</reference>
<proteinExistence type="predicted"/>
<gene>
    <name evidence="1" type="ORF">CCAP1982_LOCUS3630</name>
</gene>
<name>A0A811UBU0_CERCA</name>
<accession>A0A811UBU0</accession>
<dbReference type="EMBL" id="CAJHJT010000001">
    <property type="protein sequence ID" value="CAD6994895.1"/>
    <property type="molecule type" value="Genomic_DNA"/>
</dbReference>
<organism evidence="1 2">
    <name type="scientific">Ceratitis capitata</name>
    <name type="common">Mediterranean fruit fly</name>
    <name type="synonym">Tephritis capitata</name>
    <dbReference type="NCBI Taxonomy" id="7213"/>
    <lineage>
        <taxon>Eukaryota</taxon>
        <taxon>Metazoa</taxon>
        <taxon>Ecdysozoa</taxon>
        <taxon>Arthropoda</taxon>
        <taxon>Hexapoda</taxon>
        <taxon>Insecta</taxon>
        <taxon>Pterygota</taxon>
        <taxon>Neoptera</taxon>
        <taxon>Endopterygota</taxon>
        <taxon>Diptera</taxon>
        <taxon>Brachycera</taxon>
        <taxon>Muscomorpha</taxon>
        <taxon>Tephritoidea</taxon>
        <taxon>Tephritidae</taxon>
        <taxon>Ceratitis</taxon>
        <taxon>Ceratitis</taxon>
    </lineage>
</organism>